<feature type="compositionally biased region" description="Basic and acidic residues" evidence="11">
    <location>
        <begin position="288"/>
        <end position="303"/>
    </location>
</feature>
<gene>
    <name evidence="12" type="ORF">SAMD00023353_0601200</name>
</gene>
<dbReference type="Pfam" id="PF06102">
    <property type="entry name" value="RRP36"/>
    <property type="match status" value="1"/>
</dbReference>
<feature type="compositionally biased region" description="Basic residues" evidence="11">
    <location>
        <begin position="145"/>
        <end position="156"/>
    </location>
</feature>
<feature type="compositionally biased region" description="Acidic residues" evidence="11">
    <location>
        <begin position="67"/>
        <end position="80"/>
    </location>
</feature>
<dbReference type="PANTHER" id="PTHR21738:SF0">
    <property type="entry name" value="RIBOSOMAL RNA PROCESSING PROTEIN 36 HOMOLOG"/>
    <property type="match status" value="1"/>
</dbReference>
<evidence type="ECO:0000256" key="9">
    <source>
        <dbReference type="ARBA" id="ARBA00025053"/>
    </source>
</evidence>
<keyword evidence="4 10" id="KW-0690">Ribosome biogenesis</keyword>
<organism evidence="12">
    <name type="scientific">Rosellinia necatrix</name>
    <name type="common">White root-rot fungus</name>
    <dbReference type="NCBI Taxonomy" id="77044"/>
    <lineage>
        <taxon>Eukaryota</taxon>
        <taxon>Fungi</taxon>
        <taxon>Dikarya</taxon>
        <taxon>Ascomycota</taxon>
        <taxon>Pezizomycotina</taxon>
        <taxon>Sordariomycetes</taxon>
        <taxon>Xylariomycetidae</taxon>
        <taxon>Xylariales</taxon>
        <taxon>Xylariaceae</taxon>
        <taxon>Rosellinia</taxon>
    </lineage>
</organism>
<keyword evidence="8 10" id="KW-0687">Ribonucleoprotein</keyword>
<keyword evidence="13" id="KW-1185">Reference proteome</keyword>
<evidence type="ECO:0000256" key="5">
    <source>
        <dbReference type="ARBA" id="ARBA00022552"/>
    </source>
</evidence>
<keyword evidence="7 10" id="KW-0539">Nucleus</keyword>
<evidence type="ECO:0000256" key="3">
    <source>
        <dbReference type="ARBA" id="ARBA00011167"/>
    </source>
</evidence>
<feature type="region of interest" description="Disordered" evidence="11">
    <location>
        <begin position="276"/>
        <end position="303"/>
    </location>
</feature>
<evidence type="ECO:0000256" key="7">
    <source>
        <dbReference type="ARBA" id="ARBA00023242"/>
    </source>
</evidence>
<dbReference type="AlphaFoldDB" id="A0A1S7UM06"/>
<dbReference type="Proteomes" id="UP000054516">
    <property type="component" value="Unassembled WGS sequence"/>
</dbReference>
<dbReference type="GO" id="GO:0005730">
    <property type="term" value="C:nucleolus"/>
    <property type="evidence" value="ECO:0007669"/>
    <property type="project" value="UniProtKB-SubCell"/>
</dbReference>
<evidence type="ECO:0000313" key="12">
    <source>
        <dbReference type="EMBL" id="GAP84103.2"/>
    </source>
</evidence>
<dbReference type="GO" id="GO:0030686">
    <property type="term" value="C:90S preribosome"/>
    <property type="evidence" value="ECO:0007669"/>
    <property type="project" value="TreeGrafter"/>
</dbReference>
<evidence type="ECO:0000256" key="2">
    <source>
        <dbReference type="ARBA" id="ARBA00009418"/>
    </source>
</evidence>
<comment type="subunit">
    <text evidence="3 10">Associates with 90S and pre-40S pre-ribosomal particles.</text>
</comment>
<dbReference type="EMBL" id="DF977451">
    <property type="protein sequence ID" value="GAP84103.2"/>
    <property type="molecule type" value="Genomic_DNA"/>
</dbReference>
<protein>
    <recommendedName>
        <fullName evidence="10">rRNA biogenesis protein RRP36</fullName>
    </recommendedName>
</protein>
<feature type="compositionally biased region" description="Basic and acidic residues" evidence="11">
    <location>
        <begin position="112"/>
        <end position="141"/>
    </location>
</feature>
<comment type="similarity">
    <text evidence="2 10">Belongs to the RRP36 family.</text>
</comment>
<dbReference type="OMA" id="ERKEMPW"/>
<dbReference type="STRING" id="77044.A0A1S7UM06"/>
<keyword evidence="6" id="KW-0175">Coiled coil</keyword>
<evidence type="ECO:0000313" key="13">
    <source>
        <dbReference type="Proteomes" id="UP000054516"/>
    </source>
</evidence>
<comment type="subcellular location">
    <subcellularLocation>
        <location evidence="1 10">Nucleus</location>
        <location evidence="1 10">Nucleolus</location>
    </subcellularLocation>
</comment>
<proteinExistence type="inferred from homology"/>
<sequence length="303" mass="34316">MPPTASHKHKIPFGGLQRRVRPRREELEPEPEEYSEDSEEGSEDGSLDGMSEGEERTSDESDSASGSEDENEDEDEDDREDPASEVAQVSFGALAKAQASMPSIRQKKGRKGANDKPEGDDRDRERHRARHDDDDRHDSRAAKPPAKRPKPQRSSKHAPAEMSSKRQVTRRREVISVAPRAAARDPRFSAASGPVDEARARAAYAFLDTYREAEMAELRAAAKTAKSAPEREVVARHRREEKALVAQGKRPFYLKKSEQKRRALVDRFAGMKKKQVDRAIERRRKKLTSRERREMPTARRDAA</sequence>
<evidence type="ECO:0000256" key="10">
    <source>
        <dbReference type="RuleBase" id="RU368027"/>
    </source>
</evidence>
<keyword evidence="5 10" id="KW-0698">rRNA processing</keyword>
<evidence type="ECO:0000256" key="8">
    <source>
        <dbReference type="ARBA" id="ARBA00023274"/>
    </source>
</evidence>
<comment type="function">
    <text evidence="9 10">Component of the 90S pre-ribosome involved in the maturation of rRNAs. Required for early cleavages of the pre-RNAs in the 40S ribosomal subunit maturation pathway.</text>
</comment>
<reference evidence="12" key="1">
    <citation type="submission" date="2016-03" db="EMBL/GenBank/DDBJ databases">
        <title>Draft genome sequence of Rosellinia necatrix.</title>
        <authorList>
            <person name="Kanematsu S."/>
        </authorList>
    </citation>
    <scope>NUCLEOTIDE SEQUENCE [LARGE SCALE GENOMIC DNA]</scope>
    <source>
        <strain evidence="12">W97</strain>
    </source>
</reference>
<evidence type="ECO:0000256" key="4">
    <source>
        <dbReference type="ARBA" id="ARBA00022517"/>
    </source>
</evidence>
<dbReference type="GO" id="GO:0000462">
    <property type="term" value="P:maturation of SSU-rRNA from tricistronic rRNA transcript (SSU-rRNA, 5.8S rRNA, LSU-rRNA)"/>
    <property type="evidence" value="ECO:0007669"/>
    <property type="project" value="TreeGrafter"/>
</dbReference>
<evidence type="ECO:0000256" key="11">
    <source>
        <dbReference type="SAM" id="MobiDB-lite"/>
    </source>
</evidence>
<dbReference type="InterPro" id="IPR009292">
    <property type="entry name" value="RRP36"/>
</dbReference>
<dbReference type="PANTHER" id="PTHR21738">
    <property type="entry name" value="RIBOSOMAL RNA PROCESSING PROTEIN 36 HOMOLOG"/>
    <property type="match status" value="1"/>
</dbReference>
<dbReference type="OrthoDB" id="448446at2759"/>
<feature type="region of interest" description="Disordered" evidence="11">
    <location>
        <begin position="1"/>
        <end position="195"/>
    </location>
</feature>
<evidence type="ECO:0000256" key="6">
    <source>
        <dbReference type="ARBA" id="ARBA00023054"/>
    </source>
</evidence>
<evidence type="ECO:0000256" key="1">
    <source>
        <dbReference type="ARBA" id="ARBA00004604"/>
    </source>
</evidence>
<accession>A0A1S7UM06</accession>
<feature type="compositionally biased region" description="Basic residues" evidence="11">
    <location>
        <begin position="1"/>
        <end position="11"/>
    </location>
</feature>
<feature type="compositionally biased region" description="Acidic residues" evidence="11">
    <location>
        <begin position="27"/>
        <end position="46"/>
    </location>
</feature>
<name>A0A1S7UM06_ROSNE</name>